<organism evidence="2 3">
    <name type="scientific">Mycolicibacterium llatzerense</name>
    <dbReference type="NCBI Taxonomy" id="280871"/>
    <lineage>
        <taxon>Bacteria</taxon>
        <taxon>Bacillati</taxon>
        <taxon>Actinomycetota</taxon>
        <taxon>Actinomycetes</taxon>
        <taxon>Mycobacteriales</taxon>
        <taxon>Mycobacteriaceae</taxon>
        <taxon>Mycolicibacterium</taxon>
    </lineage>
</organism>
<proteinExistence type="predicted"/>
<dbReference type="OrthoDB" id="4123479at2"/>
<keyword evidence="1" id="KW-0472">Membrane</keyword>
<dbReference type="AlphaFoldDB" id="A0A0D1JBD6"/>
<sequence>MGALRSRRYSRRAAGALARGCAISLAILFGGAGVVFADPSSTTTAPTTTAPTTAALPAFKALPPVIAAPAPAADQATLALEPTHSGAGAQVKATVTGFDYCLDAPHLLWDGQALSASLTFTVPDAPAGAHRVTAVCRLLDGARTVAPATFTVDATEKPTLTLDPGKGSAGSQVTATPKGFGTCLEAPHLEWDDQPLAAKAVDPAIGSLAFTVPDGPAIQHTVTAVCDVRGNTQVVASAPFTVVETPKPTLTLSTPKGPAGSEFTATGTGFACPNSGGVLLFWDGDRSPATKASSGLFRVPFTVPATASAGEYTVLAACAGDPEVAASQQFTVVSPVTNQGTPAASISLDPTQGHGGDAVQVVGWQFNCANHDRTVGLSWDGAPPRFNVAVDGLGEFTTWFAVPTDAAVGSHTVRAACADGSAWDTGEFTIVTLGLPVPPPMTTPPVSPPPIIPPPPHKWWPVVVVAGVIAVLLLAAAVHFGRRALRPPRVRVITRPRGPAVVRLRERPAAGEMTYAIQVTVHSQPDVVSLRGVDDEHIRVE</sequence>
<accession>A0A0D1JBD6</accession>
<evidence type="ECO:0000313" key="3">
    <source>
        <dbReference type="Proteomes" id="UP000032221"/>
    </source>
</evidence>
<feature type="transmembrane region" description="Helical" evidence="1">
    <location>
        <begin position="459"/>
        <end position="481"/>
    </location>
</feature>
<protein>
    <submittedName>
        <fullName evidence="2">Uncharacterized protein</fullName>
    </submittedName>
</protein>
<comment type="caution">
    <text evidence="2">The sequence shown here is derived from an EMBL/GenBank/DDBJ whole genome shotgun (WGS) entry which is preliminary data.</text>
</comment>
<keyword evidence="3" id="KW-1185">Reference proteome</keyword>
<evidence type="ECO:0000256" key="1">
    <source>
        <dbReference type="SAM" id="Phobius"/>
    </source>
</evidence>
<dbReference type="RefSeq" id="WP_043984104.1">
    <property type="nucleotide sequence ID" value="NZ_JXST01000001.1"/>
</dbReference>
<reference evidence="2 3" key="1">
    <citation type="submission" date="2015-01" db="EMBL/GenBank/DDBJ databases">
        <title>Genome sequence of Mycobacterium llatzerense and Mycobacterium immunogenum recovered from brain abscess.</title>
        <authorList>
            <person name="Greninger A.L."/>
            <person name="Langelier C."/>
            <person name="Cunningham G."/>
            <person name="Chiu C.Y."/>
            <person name="Miller S."/>
        </authorList>
    </citation>
    <scope>NUCLEOTIDE SEQUENCE [LARGE SCALE GENOMIC DNA]</scope>
    <source>
        <strain evidence="2 3">CLUC14</strain>
    </source>
</reference>
<dbReference type="PATRIC" id="fig|280871.6.peg.272"/>
<keyword evidence="1" id="KW-1133">Transmembrane helix</keyword>
<dbReference type="Proteomes" id="UP000032221">
    <property type="component" value="Unassembled WGS sequence"/>
</dbReference>
<name>A0A0D1JBD6_9MYCO</name>
<dbReference type="STRING" id="280871.TL10_01350"/>
<gene>
    <name evidence="2" type="ORF">TL10_01350</name>
</gene>
<keyword evidence="1" id="KW-0812">Transmembrane</keyword>
<evidence type="ECO:0000313" key="2">
    <source>
        <dbReference type="EMBL" id="KIU18903.1"/>
    </source>
</evidence>
<dbReference type="EMBL" id="JXST01000001">
    <property type="protein sequence ID" value="KIU18903.1"/>
    <property type="molecule type" value="Genomic_DNA"/>
</dbReference>